<dbReference type="GO" id="GO:0016787">
    <property type="term" value="F:hydrolase activity"/>
    <property type="evidence" value="ECO:0007669"/>
    <property type="project" value="UniProtKB-KW"/>
</dbReference>
<evidence type="ECO:0000313" key="2">
    <source>
        <dbReference type="Proteomes" id="UP000014184"/>
    </source>
</evidence>
<keyword evidence="2" id="KW-1185">Reference proteome</keyword>
<dbReference type="SFLD" id="SFLDG01135">
    <property type="entry name" value="C1.5.6:_HAD__Beta-PGM__Phospha"/>
    <property type="match status" value="1"/>
</dbReference>
<dbReference type="Gene3D" id="3.40.50.1000">
    <property type="entry name" value="HAD superfamily/HAD-like"/>
    <property type="match status" value="1"/>
</dbReference>
<dbReference type="AlphaFoldDB" id="A0A9P2T9G0"/>
<dbReference type="InterPro" id="IPR006439">
    <property type="entry name" value="HAD-SF_hydro_IA"/>
</dbReference>
<dbReference type="InterPro" id="IPR023198">
    <property type="entry name" value="PGP-like_dom2"/>
</dbReference>
<dbReference type="InterPro" id="IPR036412">
    <property type="entry name" value="HAD-like_sf"/>
</dbReference>
<sequence length="222" mass="23597">MTAEQQLPQAVLFDMDGTLIDTEPLWIATEAEVAAELGCTTWTVEDQRRCLGSSAAMVASYIAERSGTSVPQSEIVTMLYTSVARRMADSPPVQPGAKELLSELDALGVPMALVTSTYRSLLGTALRGLGEHYFAATVAGDEVSQAKPHPEPYLTAARLLGVDPRRCVAVEDSPAGVAAAQAAGCVVVAVPHVAPIEEAERRYVVSSLTEISVDWLRQVVNS</sequence>
<comment type="caution">
    <text evidence="1">The sequence shown here is derived from an EMBL/GenBank/DDBJ whole genome shotgun (WGS) entry which is preliminary data.</text>
</comment>
<dbReference type="Proteomes" id="UP000014184">
    <property type="component" value="Unassembled WGS sequence"/>
</dbReference>
<dbReference type="NCBIfam" id="TIGR01509">
    <property type="entry name" value="HAD-SF-IA-v3"/>
    <property type="match status" value="1"/>
</dbReference>
<accession>A0A9P2T9G0</accession>
<keyword evidence="1" id="KW-0378">Hydrolase</keyword>
<dbReference type="SUPFAM" id="SSF56784">
    <property type="entry name" value="HAD-like"/>
    <property type="match status" value="1"/>
</dbReference>
<dbReference type="InterPro" id="IPR041492">
    <property type="entry name" value="HAD_2"/>
</dbReference>
<dbReference type="PANTHER" id="PTHR18901">
    <property type="entry name" value="2-DEOXYGLUCOSE-6-PHOSPHATE PHOSPHATASE 2"/>
    <property type="match status" value="1"/>
</dbReference>
<name>A0A9P2T9G0_THEFU</name>
<dbReference type="SFLD" id="SFLDS00003">
    <property type="entry name" value="Haloacid_Dehalogenase"/>
    <property type="match status" value="1"/>
</dbReference>
<dbReference type="EMBL" id="AOSG01000051">
    <property type="protein sequence ID" value="EOR71079.1"/>
    <property type="molecule type" value="Genomic_DNA"/>
</dbReference>
<organism evidence="1 2">
    <name type="scientific">Thermobifida fusca TM51</name>
    <dbReference type="NCBI Taxonomy" id="1169414"/>
    <lineage>
        <taxon>Bacteria</taxon>
        <taxon>Bacillati</taxon>
        <taxon>Actinomycetota</taxon>
        <taxon>Actinomycetes</taxon>
        <taxon>Streptosporangiales</taxon>
        <taxon>Nocardiopsidaceae</taxon>
        <taxon>Thermobifida</taxon>
    </lineage>
</organism>
<dbReference type="SFLD" id="SFLDG01129">
    <property type="entry name" value="C1.5:_HAD__Beta-PGM__Phosphata"/>
    <property type="match status" value="1"/>
</dbReference>
<dbReference type="Pfam" id="PF13419">
    <property type="entry name" value="HAD_2"/>
    <property type="match status" value="1"/>
</dbReference>
<proteinExistence type="predicted"/>
<evidence type="ECO:0000313" key="1">
    <source>
        <dbReference type="EMBL" id="EOR71079.1"/>
    </source>
</evidence>
<dbReference type="PANTHER" id="PTHR18901:SF38">
    <property type="entry name" value="PSEUDOURIDINE-5'-PHOSPHATASE"/>
    <property type="match status" value="1"/>
</dbReference>
<dbReference type="InterPro" id="IPR023214">
    <property type="entry name" value="HAD_sf"/>
</dbReference>
<reference evidence="1 2" key="1">
    <citation type="journal article" date="2013" name="Genome Announc.">
        <title>Draft Genome Sequence of the Lignocellulose Decomposer Thermobifida fusca Strain TM51.</title>
        <authorList>
            <person name="Toth A."/>
            <person name="Barna T."/>
            <person name="Nagy I."/>
            <person name="Horvath B."/>
            <person name="Nagy I."/>
            <person name="Tancsics A."/>
            <person name="Kriszt B."/>
            <person name="Baka E."/>
            <person name="Fekete C."/>
            <person name="Kukolya J."/>
        </authorList>
    </citation>
    <scope>NUCLEOTIDE SEQUENCE [LARGE SCALE GENOMIC DNA]</scope>
    <source>
        <strain evidence="1 2">TM51</strain>
    </source>
</reference>
<dbReference type="RefSeq" id="WP_016188844.1">
    <property type="nucleotide sequence ID" value="NZ_AOSG01000051.1"/>
</dbReference>
<dbReference type="CDD" id="cd07505">
    <property type="entry name" value="HAD_BPGM-like"/>
    <property type="match status" value="1"/>
</dbReference>
<protein>
    <submittedName>
        <fullName evidence="1">HAD family hydrolase</fullName>
    </submittedName>
</protein>
<dbReference type="Gene3D" id="1.10.150.240">
    <property type="entry name" value="Putative phosphatase, domain 2"/>
    <property type="match status" value="1"/>
</dbReference>
<gene>
    <name evidence="1" type="ORF">TM51_09401</name>
</gene>
<dbReference type="PRINTS" id="PR00413">
    <property type="entry name" value="HADHALOGNASE"/>
</dbReference>